<feature type="compositionally biased region" description="Pro residues" evidence="5">
    <location>
        <begin position="501"/>
        <end position="524"/>
    </location>
</feature>
<feature type="region of interest" description="Disordered" evidence="5">
    <location>
        <begin position="182"/>
        <end position="452"/>
    </location>
</feature>
<dbReference type="GO" id="GO:0006887">
    <property type="term" value="P:exocytosis"/>
    <property type="evidence" value="ECO:0007669"/>
    <property type="project" value="UniProtKB-KW"/>
</dbReference>
<gene>
    <name evidence="7" type="ORF">C8A05DRAFT_15540</name>
</gene>
<evidence type="ECO:0000256" key="1">
    <source>
        <dbReference type="ARBA" id="ARBA00006518"/>
    </source>
</evidence>
<feature type="compositionally biased region" description="Basic and acidic residues" evidence="5">
    <location>
        <begin position="559"/>
        <end position="570"/>
    </location>
</feature>
<feature type="region of interest" description="Disordered" evidence="5">
    <location>
        <begin position="539"/>
        <end position="570"/>
    </location>
</feature>
<dbReference type="GO" id="GO:0005546">
    <property type="term" value="F:phosphatidylinositol-4,5-bisphosphate binding"/>
    <property type="evidence" value="ECO:0007669"/>
    <property type="project" value="TreeGrafter"/>
</dbReference>
<feature type="compositionally biased region" description="Basic and acidic residues" evidence="5">
    <location>
        <begin position="316"/>
        <end position="327"/>
    </location>
</feature>
<dbReference type="Pfam" id="PF20654">
    <property type="entry name" value="Sec3_C-term"/>
    <property type="match status" value="1"/>
</dbReference>
<keyword evidence="2" id="KW-0813">Transport</keyword>
<dbReference type="GO" id="GO:0005886">
    <property type="term" value="C:plasma membrane"/>
    <property type="evidence" value="ECO:0007669"/>
    <property type="project" value="TreeGrafter"/>
</dbReference>
<evidence type="ECO:0000256" key="5">
    <source>
        <dbReference type="SAM" id="MobiDB-lite"/>
    </source>
</evidence>
<dbReference type="SMART" id="SM01313">
    <property type="entry name" value="Sec3-PIP2_bind"/>
    <property type="match status" value="1"/>
</dbReference>
<dbReference type="GO" id="GO:0006893">
    <property type="term" value="P:Golgi to plasma membrane transport"/>
    <property type="evidence" value="ECO:0007669"/>
    <property type="project" value="TreeGrafter"/>
</dbReference>
<dbReference type="PANTHER" id="PTHR16092:SF14">
    <property type="entry name" value="EXOCYST COMPLEX COMPONENT 1 ISOFORM X1"/>
    <property type="match status" value="1"/>
</dbReference>
<evidence type="ECO:0000313" key="8">
    <source>
        <dbReference type="Proteomes" id="UP001303889"/>
    </source>
</evidence>
<comment type="similarity">
    <text evidence="1">Belongs to the SEC3 family.</text>
</comment>
<feature type="compositionally biased region" description="Pro residues" evidence="5">
    <location>
        <begin position="403"/>
        <end position="422"/>
    </location>
</feature>
<dbReference type="Pfam" id="PF15277">
    <property type="entry name" value="Sec3-PIP2_bind"/>
    <property type="match status" value="1"/>
</dbReference>
<dbReference type="PANTHER" id="PTHR16092">
    <property type="entry name" value="SEC3/SYNTAXIN-RELATED"/>
    <property type="match status" value="1"/>
</dbReference>
<comment type="caution">
    <text evidence="7">The sequence shown here is derived from an EMBL/GenBank/DDBJ whole genome shotgun (WGS) entry which is preliminary data.</text>
</comment>
<proteinExistence type="inferred from homology"/>
<keyword evidence="4" id="KW-0175">Coiled coil</keyword>
<dbReference type="InterPro" id="IPR019160">
    <property type="entry name" value="Sec3_CC"/>
</dbReference>
<keyword evidence="8" id="KW-1185">Reference proteome</keyword>
<dbReference type="Gene3D" id="2.30.29.90">
    <property type="match status" value="1"/>
</dbReference>
<feature type="compositionally biased region" description="Basic and acidic residues" evidence="5">
    <location>
        <begin position="350"/>
        <end position="379"/>
    </location>
</feature>
<dbReference type="EMBL" id="MU855512">
    <property type="protein sequence ID" value="KAK3902403.1"/>
    <property type="molecule type" value="Genomic_DNA"/>
</dbReference>
<dbReference type="Pfam" id="PF09763">
    <property type="entry name" value="Sec3_CC"/>
    <property type="match status" value="1"/>
</dbReference>
<organism evidence="7 8">
    <name type="scientific">Staphylotrichum tortipilum</name>
    <dbReference type="NCBI Taxonomy" id="2831512"/>
    <lineage>
        <taxon>Eukaryota</taxon>
        <taxon>Fungi</taxon>
        <taxon>Dikarya</taxon>
        <taxon>Ascomycota</taxon>
        <taxon>Pezizomycotina</taxon>
        <taxon>Sordariomycetes</taxon>
        <taxon>Sordariomycetidae</taxon>
        <taxon>Sordariales</taxon>
        <taxon>Chaetomiaceae</taxon>
        <taxon>Staphylotrichum</taxon>
    </lineage>
</organism>
<evidence type="ECO:0000256" key="3">
    <source>
        <dbReference type="ARBA" id="ARBA00022483"/>
    </source>
</evidence>
<name>A0AAN6RTY4_9PEZI</name>
<dbReference type="Proteomes" id="UP001303889">
    <property type="component" value="Unassembled WGS sequence"/>
</dbReference>
<accession>A0AAN6RTY4</accession>
<dbReference type="InterPro" id="IPR028258">
    <property type="entry name" value="Sec3-PIP2_bind"/>
</dbReference>
<protein>
    <submittedName>
        <fullName evidence="7">Exocyst complex component Sec3-domain-containing protein</fullName>
    </submittedName>
</protein>
<reference evidence="7" key="2">
    <citation type="submission" date="2023-05" db="EMBL/GenBank/DDBJ databases">
        <authorList>
            <consortium name="Lawrence Berkeley National Laboratory"/>
            <person name="Steindorff A."/>
            <person name="Hensen N."/>
            <person name="Bonometti L."/>
            <person name="Westerberg I."/>
            <person name="Brannstrom I.O."/>
            <person name="Guillou S."/>
            <person name="Cros-Aarteil S."/>
            <person name="Calhoun S."/>
            <person name="Haridas S."/>
            <person name="Kuo A."/>
            <person name="Mondo S."/>
            <person name="Pangilinan J."/>
            <person name="Riley R."/>
            <person name="Labutti K."/>
            <person name="Andreopoulos B."/>
            <person name="Lipzen A."/>
            <person name="Chen C."/>
            <person name="Yanf M."/>
            <person name="Daum C."/>
            <person name="Ng V."/>
            <person name="Clum A."/>
            <person name="Ohm R."/>
            <person name="Martin F."/>
            <person name="Silar P."/>
            <person name="Natvig D."/>
            <person name="Lalanne C."/>
            <person name="Gautier V."/>
            <person name="Ament-Velasquez S.L."/>
            <person name="Kruys A."/>
            <person name="Hutchinson M.I."/>
            <person name="Powell A.J."/>
            <person name="Barry K."/>
            <person name="Miller A.N."/>
            <person name="Grigoriev I.V."/>
            <person name="Debuchy R."/>
            <person name="Gladieux P."/>
            <person name="Thoren M.H."/>
            <person name="Johannesson H."/>
        </authorList>
    </citation>
    <scope>NUCLEOTIDE SEQUENCE</scope>
    <source>
        <strain evidence="7">CBS 103.79</strain>
    </source>
</reference>
<evidence type="ECO:0000256" key="4">
    <source>
        <dbReference type="ARBA" id="ARBA00023054"/>
    </source>
</evidence>
<feature type="compositionally biased region" description="Polar residues" evidence="5">
    <location>
        <begin position="243"/>
        <end position="282"/>
    </location>
</feature>
<evidence type="ECO:0000259" key="6">
    <source>
        <dbReference type="SMART" id="SM01313"/>
    </source>
</evidence>
<feature type="domain" description="Exocyst complex component Sec3 PIP2-binding N-terminal" evidence="6">
    <location>
        <begin position="62"/>
        <end position="159"/>
    </location>
</feature>
<keyword evidence="3" id="KW-0268">Exocytosis</keyword>
<evidence type="ECO:0000256" key="2">
    <source>
        <dbReference type="ARBA" id="ARBA00022448"/>
    </source>
</evidence>
<dbReference type="GO" id="GO:0000145">
    <property type="term" value="C:exocyst"/>
    <property type="evidence" value="ECO:0007669"/>
    <property type="project" value="InterPro"/>
</dbReference>
<dbReference type="InterPro" id="IPR048628">
    <property type="entry name" value="Sec3_C"/>
</dbReference>
<dbReference type="FunFam" id="2.30.29.90:FF:000003">
    <property type="entry name" value="Exocyst complex component Sec3"/>
    <property type="match status" value="1"/>
</dbReference>
<feature type="compositionally biased region" description="Low complexity" evidence="5">
    <location>
        <begin position="198"/>
        <end position="215"/>
    </location>
</feature>
<feature type="region of interest" description="Disordered" evidence="5">
    <location>
        <begin position="466"/>
        <end position="525"/>
    </location>
</feature>
<reference evidence="7" key="1">
    <citation type="journal article" date="2023" name="Mol. Phylogenet. Evol.">
        <title>Genome-scale phylogeny and comparative genomics of the fungal order Sordariales.</title>
        <authorList>
            <person name="Hensen N."/>
            <person name="Bonometti L."/>
            <person name="Westerberg I."/>
            <person name="Brannstrom I.O."/>
            <person name="Guillou S."/>
            <person name="Cros-Aarteil S."/>
            <person name="Calhoun S."/>
            <person name="Haridas S."/>
            <person name="Kuo A."/>
            <person name="Mondo S."/>
            <person name="Pangilinan J."/>
            <person name="Riley R."/>
            <person name="LaButti K."/>
            <person name="Andreopoulos B."/>
            <person name="Lipzen A."/>
            <person name="Chen C."/>
            <person name="Yan M."/>
            <person name="Daum C."/>
            <person name="Ng V."/>
            <person name="Clum A."/>
            <person name="Steindorff A."/>
            <person name="Ohm R.A."/>
            <person name="Martin F."/>
            <person name="Silar P."/>
            <person name="Natvig D.O."/>
            <person name="Lalanne C."/>
            <person name="Gautier V."/>
            <person name="Ament-Velasquez S.L."/>
            <person name="Kruys A."/>
            <person name="Hutchinson M.I."/>
            <person name="Powell A.J."/>
            <person name="Barry K."/>
            <person name="Miller A.N."/>
            <person name="Grigoriev I.V."/>
            <person name="Debuchy R."/>
            <person name="Gladieux P."/>
            <person name="Hiltunen Thoren M."/>
            <person name="Johannesson H."/>
        </authorList>
    </citation>
    <scope>NUCLEOTIDE SEQUENCE</scope>
    <source>
        <strain evidence="7">CBS 103.79</strain>
    </source>
</reference>
<evidence type="ECO:0000313" key="7">
    <source>
        <dbReference type="EMBL" id="KAK3902403.1"/>
    </source>
</evidence>
<dbReference type="CDD" id="cd13315">
    <property type="entry name" value="PH_Sec3"/>
    <property type="match status" value="1"/>
</dbReference>
<sequence length="1404" mass="154821">MNGRDMNRAERFEDEKRRIIDSCFAKRDEDGSALETYITHIKITEFQTSPTAPPPPSARTPQYEKPRVIILAVRKSGRVRVHKSKENPNGTFSIGKTWFLDDLTAIESFTGPTATKDHQQWAGDVGFVATLGKPYYWEAQTDKEKKFFTASLLKIYNKYTGGRTPTLTGFDQRELDQVLGGAQLAPRRQDRPAPRPAPLDTTLNSGNGSISSGYNAPLSAQTTGGPVFPERMASRSPLVPNGKQPSPAQSIDTGRPSQDQQSLRRLASSNKSQDSVAASSISRSEDAQSLRPSTRNGMNGGPSPYATPEPTPLLMSEEKPPERKRPPMDPLRSLQGDRDLVPAPLMSPGMRREPMVPPRSVERVSSRKDSVSRRNEPPPRAEQVTPVFKDVPKADSTARSPSPALPPPRSAPPTAAIPPVPTPTAETSPPEPPPEPEEEAKPGLGPMIKSKKSKGEIAGAFWKAATKASAFKPRPGGAADRLRQNQNKTSNEPDGITSVVPAPPKPVPVQKPPEPAPAVEPPPRAADRGAISAIPEVKVTESDSAARPSSAHPSIQEAMPKKAEEQPTVEESRRMIVAGNDIKYLATLGIDPSILDNRTNEFAKWLDYFGWVPGEKMRARNFDEMRADLDREVSKAQAGGWLARFQEEDERVEAIKRGIDLSIGECDELDNLLTLYSVELSTLSDDIAYIEAQGQGLQVQAANQKLLRKELESLLETCAISISDLGALKGAPLETAAGVEEIELALVTLFKAMIKIDPTMGNSESRKSEDLNSDQSLGLDSDYGKMRIVQEKKEMYLAESSQFMRRLVVFMERQFSEAFRETKAALDGALSKKADARNHEAGRNLLWMYGPLILYARDVDLDNWNRILQIYQDKSHPIYKTEFKDATEAWKKKARKVPGDESELLFTSQQEKKEEGLATTARKLTVKRSQTLARSLRSPLGDGGSRANLADKTPDGRTLPYEVFAGVLNDLLPLVEMEQNFIVDFFHATTLEQSDFPDLVAASRPHDRRGGDLKRHRLMEPDRDLARRVTKAMESIYVFLESSMQQLMDWVLMTDPLQGVGILATLERKMADMSQSNQDFLNNVLQKLHGNLETKFKKFVDDQIRAIEETKVKIKKRKGVIHFVRIFPAFSAAVENMLASASNATDAPLPIRRMVDREYDRILKSMFDSLKIIARENPALATVASSTMSTTTTASSGTTAAADPEDKEALNFHILLIENMNHFLEEADNARGLQVLDDWREAAQREMAEHMGLYLNAVMRRPLGKLLEHLENVEAQLQGGKSPASVAAQPSNSKAVFNKVLGGYDGREVRKGIEALKKRVEKHFGEDEVVSGGGLTVGGVPPVPGSSGAGGNSSLVNRVLRECEKFYGDVGLRIGRVTTDVYGGDVLFEWPRVEVRAAFNVGGR</sequence>